<gene>
    <name evidence="6" type="ORF">F4692_003810</name>
</gene>
<dbReference type="EMBL" id="JACCBW010000005">
    <property type="protein sequence ID" value="NYE38660.1"/>
    <property type="molecule type" value="Genomic_DNA"/>
</dbReference>
<evidence type="ECO:0000256" key="4">
    <source>
        <dbReference type="ARBA" id="ARBA00022691"/>
    </source>
</evidence>
<comment type="similarity">
    <text evidence="1">Belongs to the N(4)/N(6)-methyltransferase family.</text>
</comment>
<dbReference type="InterPro" id="IPR002295">
    <property type="entry name" value="N4/N6-MTase_EcoPI_Mod-like"/>
</dbReference>
<dbReference type="AlphaFoldDB" id="A0A7Y9H690"/>
<evidence type="ECO:0000256" key="2">
    <source>
        <dbReference type="ARBA" id="ARBA00022603"/>
    </source>
</evidence>
<dbReference type="Pfam" id="PF01555">
    <property type="entry name" value="N6_N4_Mtase"/>
    <property type="match status" value="1"/>
</dbReference>
<reference evidence="6 7" key="1">
    <citation type="submission" date="2020-07" db="EMBL/GenBank/DDBJ databases">
        <authorList>
            <person name="Partida-Martinez L."/>
            <person name="Huntemann M."/>
            <person name="Clum A."/>
            <person name="Wang J."/>
            <person name="Palaniappan K."/>
            <person name="Ritter S."/>
            <person name="Chen I.-M."/>
            <person name="Stamatis D."/>
            <person name="Reddy T."/>
            <person name="O'Malley R."/>
            <person name="Daum C."/>
            <person name="Shapiro N."/>
            <person name="Ivanova N."/>
            <person name="Kyrpides N."/>
            <person name="Woyke T."/>
        </authorList>
    </citation>
    <scope>NUCLEOTIDE SEQUENCE [LARGE SCALE GENOMIC DNA]</scope>
    <source>
        <strain evidence="6 7">AT2.17</strain>
    </source>
</reference>
<feature type="domain" description="DNA methylase N-4/N-6" evidence="5">
    <location>
        <begin position="118"/>
        <end position="428"/>
    </location>
</feature>
<keyword evidence="7" id="KW-1185">Reference proteome</keyword>
<dbReference type="PRINTS" id="PR00506">
    <property type="entry name" value="D21N6MTFRASE"/>
</dbReference>
<dbReference type="Gene3D" id="3.40.50.150">
    <property type="entry name" value="Vaccinia Virus protein VP39"/>
    <property type="match status" value="1"/>
</dbReference>
<dbReference type="EC" id="2.1.1.72" evidence="6"/>
<dbReference type="InterPro" id="IPR029063">
    <property type="entry name" value="SAM-dependent_MTases_sf"/>
</dbReference>
<reference evidence="6 7" key="2">
    <citation type="submission" date="2020-08" db="EMBL/GenBank/DDBJ databases">
        <title>The Agave Microbiome: Exploring the role of microbial communities in plant adaptations to desert environments.</title>
        <authorList>
            <person name="Partida-Martinez L.P."/>
        </authorList>
    </citation>
    <scope>NUCLEOTIDE SEQUENCE [LARGE SCALE GENOMIC DNA]</scope>
    <source>
        <strain evidence="6 7">AT2.17</strain>
    </source>
</reference>
<dbReference type="SUPFAM" id="SSF53335">
    <property type="entry name" value="S-adenosyl-L-methionine-dependent methyltransferases"/>
    <property type="match status" value="1"/>
</dbReference>
<proteinExistence type="inferred from homology"/>
<dbReference type="InterPro" id="IPR002941">
    <property type="entry name" value="DNA_methylase_N4/N6"/>
</dbReference>
<keyword evidence="2 6" id="KW-0489">Methyltransferase</keyword>
<keyword evidence="3 6" id="KW-0808">Transferase</keyword>
<organism evidence="6 7">
    <name type="scientific">Nocardioides cavernae</name>
    <dbReference type="NCBI Taxonomy" id="1921566"/>
    <lineage>
        <taxon>Bacteria</taxon>
        <taxon>Bacillati</taxon>
        <taxon>Actinomycetota</taxon>
        <taxon>Actinomycetes</taxon>
        <taxon>Propionibacteriales</taxon>
        <taxon>Nocardioidaceae</taxon>
        <taxon>Nocardioides</taxon>
    </lineage>
</organism>
<sequence length="600" mass="65859">MSDEVVKVELESPDLAAEKLAAFQDLFPGVLADGILDAGRLGELLDTEVAAPADGRERFGLMWAGKQGAVRSLLAPSRGALLPEFDKSTNFDEARHTFIEGDNLEVLKLLQKAYNDKIKLIYIDPPYNTGNDFVYPDDFSDGLTAYLEFTGQLDETGNRRSAAVDSVGRLHSRWLSMMYPRLVLARNLLTQDGVLAVSIDDNEFANLRALLDEIFGPECFMGTLVWRRRQTPDSRNKSRVSSDHEYVLLYGRSLGSALRGADIDLTKYKNPDDDPRGPWTSENLTGLADAKARPNLHYDIVDPETGRAYPPHPDRGWAKAKATVDALIAEGRILFPRKPDGRPREKKFLADLRSERTGFSTWLESDVAGYNYTATRELTKLLGGKFFDFPKPLELVRTLVDQVTEPGDLVLDFFAGSGTTGQAVLELDSEGGSGRRFVLVQLPEPTDAGPYSSIAELTRARLSACAAEVKESGLRSFRLSPSCFRDETSADPEDLFDLRESTLDDGDHVMEELAGEILLKEGVALDARWTRDKADSAEVISADGVAVVLSLDVTEAVASAAIALEPRVLVFLEDGFAGRDAVKTNAFTNAKNLGITVKTV</sequence>
<dbReference type="GO" id="GO:0032259">
    <property type="term" value="P:methylation"/>
    <property type="evidence" value="ECO:0007669"/>
    <property type="project" value="UniProtKB-KW"/>
</dbReference>
<evidence type="ECO:0000313" key="7">
    <source>
        <dbReference type="Proteomes" id="UP000549911"/>
    </source>
</evidence>
<dbReference type="GO" id="GO:0009007">
    <property type="term" value="F:site-specific DNA-methyltransferase (adenine-specific) activity"/>
    <property type="evidence" value="ECO:0007669"/>
    <property type="project" value="UniProtKB-EC"/>
</dbReference>
<comment type="caution">
    <text evidence="6">The sequence shown here is derived from an EMBL/GenBank/DDBJ whole genome shotgun (WGS) entry which is preliminary data.</text>
</comment>
<dbReference type="PROSITE" id="PS00092">
    <property type="entry name" value="N6_MTASE"/>
    <property type="match status" value="1"/>
</dbReference>
<dbReference type="GO" id="GO:0008170">
    <property type="term" value="F:N-methyltransferase activity"/>
    <property type="evidence" value="ECO:0007669"/>
    <property type="project" value="InterPro"/>
</dbReference>
<keyword evidence="4" id="KW-0949">S-adenosyl-L-methionine</keyword>
<evidence type="ECO:0000256" key="3">
    <source>
        <dbReference type="ARBA" id="ARBA00022679"/>
    </source>
</evidence>
<dbReference type="PIRSF" id="PIRSF015855">
    <property type="entry name" value="TypeIII_Mtase_mKpnI"/>
    <property type="match status" value="1"/>
</dbReference>
<evidence type="ECO:0000313" key="6">
    <source>
        <dbReference type="EMBL" id="NYE38660.1"/>
    </source>
</evidence>
<dbReference type="GO" id="GO:0003677">
    <property type="term" value="F:DNA binding"/>
    <property type="evidence" value="ECO:0007669"/>
    <property type="project" value="InterPro"/>
</dbReference>
<protein>
    <submittedName>
        <fullName evidence="6">Adenine-specific DNA-methyltransferase</fullName>
        <ecNumber evidence="6">2.1.1.72</ecNumber>
    </submittedName>
</protein>
<evidence type="ECO:0000259" key="5">
    <source>
        <dbReference type="Pfam" id="PF01555"/>
    </source>
</evidence>
<name>A0A7Y9H690_9ACTN</name>
<dbReference type="Proteomes" id="UP000549911">
    <property type="component" value="Unassembled WGS sequence"/>
</dbReference>
<accession>A0A7Y9H690</accession>
<evidence type="ECO:0000256" key="1">
    <source>
        <dbReference type="ARBA" id="ARBA00006594"/>
    </source>
</evidence>
<dbReference type="InterPro" id="IPR002052">
    <property type="entry name" value="DNA_methylase_N6_adenine_CS"/>
</dbReference>
<dbReference type="RefSeq" id="WP_179621288.1">
    <property type="nucleotide sequence ID" value="NZ_JACCBW010000005.1"/>
</dbReference>